<gene>
    <name evidence="1" type="ORF">M9H77_10489</name>
</gene>
<evidence type="ECO:0000313" key="1">
    <source>
        <dbReference type="EMBL" id="KAI5670125.1"/>
    </source>
</evidence>
<reference evidence="2" key="1">
    <citation type="journal article" date="2023" name="Nat. Plants">
        <title>Single-cell RNA sequencing provides a high-resolution roadmap for understanding the multicellular compartmentation of specialized metabolism.</title>
        <authorList>
            <person name="Sun S."/>
            <person name="Shen X."/>
            <person name="Li Y."/>
            <person name="Li Y."/>
            <person name="Wang S."/>
            <person name="Li R."/>
            <person name="Zhang H."/>
            <person name="Shen G."/>
            <person name="Guo B."/>
            <person name="Wei J."/>
            <person name="Xu J."/>
            <person name="St-Pierre B."/>
            <person name="Chen S."/>
            <person name="Sun C."/>
        </authorList>
    </citation>
    <scope>NUCLEOTIDE SEQUENCE [LARGE SCALE GENOMIC DNA]</scope>
</reference>
<sequence>MGKATRWLRSLLGSKKPPSQSSPAAAKNKKKTGSNSKWGLSKSSDNNERNPAGATWSSDDHSSAPFVESLDANKHAIAVAAATAAVAEAALAAAQAAAEVVRLTSAGGSRNVSSAAYAGGGGSRDRRRELAAIKIQSAFRAYLARRALKALKGLVKLQALVRGRIVRKQSADMLRRMQAMARIQARACASRVPISESPHSQMKNSQFSHAGSMKLRGYDVRQGSYGTKHVEPNLKRGGSKSSINKNIDIEKLHLNSSWLDRWMEESTWNNHIDTFKNGHMDDAKSDKILEIDTWKPRYSHKESEKNFQASQYFSAWKDNAQQGPPVFDPMSTKFQKPNPSVSSEEVTSLSTLNLPPQEEQRPWAAEYSPRVHSASSRPGCSSRRGPFTPTRSECSRSLFGDYLAHPSYMANTESSLAKVRSQSAPRQRTQGEKFTGRKYIPGLWDVESSSEKGSTPHSNFRSNSRLETPVRGATIGYRLAAYEARR</sequence>
<evidence type="ECO:0000313" key="2">
    <source>
        <dbReference type="Proteomes" id="UP001060085"/>
    </source>
</evidence>
<protein>
    <submittedName>
        <fullName evidence="1">Uncharacterized protein</fullName>
    </submittedName>
</protein>
<dbReference type="EMBL" id="CM044703">
    <property type="protein sequence ID" value="KAI5670125.1"/>
    <property type="molecule type" value="Genomic_DNA"/>
</dbReference>
<comment type="caution">
    <text evidence="1">The sequence shown here is derived from an EMBL/GenBank/DDBJ whole genome shotgun (WGS) entry which is preliminary data.</text>
</comment>
<name>A0ACC0BBU5_CATRO</name>
<accession>A0ACC0BBU5</accession>
<proteinExistence type="predicted"/>
<organism evidence="1 2">
    <name type="scientific">Catharanthus roseus</name>
    <name type="common">Madagascar periwinkle</name>
    <name type="synonym">Vinca rosea</name>
    <dbReference type="NCBI Taxonomy" id="4058"/>
    <lineage>
        <taxon>Eukaryota</taxon>
        <taxon>Viridiplantae</taxon>
        <taxon>Streptophyta</taxon>
        <taxon>Embryophyta</taxon>
        <taxon>Tracheophyta</taxon>
        <taxon>Spermatophyta</taxon>
        <taxon>Magnoliopsida</taxon>
        <taxon>eudicotyledons</taxon>
        <taxon>Gunneridae</taxon>
        <taxon>Pentapetalae</taxon>
        <taxon>asterids</taxon>
        <taxon>lamiids</taxon>
        <taxon>Gentianales</taxon>
        <taxon>Apocynaceae</taxon>
        <taxon>Rauvolfioideae</taxon>
        <taxon>Vinceae</taxon>
        <taxon>Catharanthinae</taxon>
        <taxon>Catharanthus</taxon>
    </lineage>
</organism>
<keyword evidence="2" id="KW-1185">Reference proteome</keyword>
<dbReference type="Proteomes" id="UP001060085">
    <property type="component" value="Linkage Group LG03"/>
</dbReference>